<name>A0AAN3SFQ4_ECOLX</name>
<dbReference type="EMBL" id="ADWQ01000006">
    <property type="protein sequence ID" value="EFU36156.1"/>
    <property type="molecule type" value="Genomic_DNA"/>
</dbReference>
<sequence>MFYESCRDVDKKRMKERPGHLCNRNSNNFIFTENIFNLYL</sequence>
<reference evidence="1 2" key="1">
    <citation type="submission" date="2010-09" db="EMBL/GenBank/DDBJ databases">
        <authorList>
            <person name="Weinstock G."/>
            <person name="Sodergren E."/>
            <person name="Clifton S."/>
            <person name="Fulton L."/>
            <person name="Fulton B."/>
            <person name="Courtney L."/>
            <person name="Fronick C."/>
            <person name="Harrison M."/>
            <person name="Strong C."/>
            <person name="Farmer C."/>
            <person name="Delahaunty K."/>
            <person name="Markovic C."/>
            <person name="Hall O."/>
            <person name="Minx P."/>
            <person name="Tomlinson C."/>
            <person name="Mitreva M."/>
            <person name="Hou S."/>
            <person name="Chen J."/>
            <person name="Wollam A."/>
            <person name="Pepin K.H."/>
            <person name="Johnson M."/>
            <person name="Bhonagiri V."/>
            <person name="Zhang X."/>
            <person name="Suruliraj S."/>
            <person name="Warren W."/>
            <person name="Chinwalla A."/>
            <person name="Mardis E.R."/>
            <person name="Wilson R.K."/>
        </authorList>
    </citation>
    <scope>NUCLEOTIDE SEQUENCE [LARGE SCALE GENOMIC DNA]</scope>
    <source>
        <strain evidence="1 2">MS 85-1</strain>
    </source>
</reference>
<organism evidence="1 2">
    <name type="scientific">Escherichia coli MS 85-1</name>
    <dbReference type="NCBI Taxonomy" id="679202"/>
    <lineage>
        <taxon>Bacteria</taxon>
        <taxon>Pseudomonadati</taxon>
        <taxon>Pseudomonadota</taxon>
        <taxon>Gammaproteobacteria</taxon>
        <taxon>Enterobacterales</taxon>
        <taxon>Enterobacteriaceae</taxon>
        <taxon>Escherichia</taxon>
    </lineage>
</organism>
<accession>A0AAN3SFQ4</accession>
<dbReference type="AlphaFoldDB" id="A0AAN3SFQ4"/>
<proteinExistence type="predicted"/>
<protein>
    <submittedName>
        <fullName evidence="1">Uncharacterized protein</fullName>
    </submittedName>
</protein>
<evidence type="ECO:0000313" key="1">
    <source>
        <dbReference type="EMBL" id="EFU36156.1"/>
    </source>
</evidence>
<comment type="caution">
    <text evidence="1">The sequence shown here is derived from an EMBL/GenBank/DDBJ whole genome shotgun (WGS) entry which is preliminary data.</text>
</comment>
<evidence type="ECO:0000313" key="2">
    <source>
        <dbReference type="Proteomes" id="UP000005056"/>
    </source>
</evidence>
<gene>
    <name evidence="1" type="ORF">HMPREF9350_01825</name>
</gene>
<dbReference type="Proteomes" id="UP000005056">
    <property type="component" value="Unassembled WGS sequence"/>
</dbReference>